<name>A0A1T4QE86_9GAMM</name>
<evidence type="ECO:0000313" key="3">
    <source>
        <dbReference type="Proteomes" id="UP000191418"/>
    </source>
</evidence>
<dbReference type="RefSeq" id="WP_078745469.1">
    <property type="nucleotide sequence ID" value="NZ_FUXG01000011.1"/>
</dbReference>
<keyword evidence="3" id="KW-1185">Reference proteome</keyword>
<sequence length="144" mass="16455">MSLSLPIFAFVFANSAVLVSALLVLALEFFHPALRSPDARFTFRTQALMLQQWLSLISIALAFVALYQYLPNTDWWLWACLSLLLITLLPSFWLRKVDLMQAIRGVNWRGAQKRSQQLQLVLLVQSVLSLFLLMLGVNFETTHS</sequence>
<comment type="caution">
    <text evidence="2">The sequence shown here is derived from an EMBL/GenBank/DDBJ whole genome shotgun (WGS) entry which is preliminary data.</text>
</comment>
<accession>A0A1T4QE86</accession>
<evidence type="ECO:0008006" key="4">
    <source>
        <dbReference type="Google" id="ProtNLM"/>
    </source>
</evidence>
<dbReference type="AlphaFoldDB" id="A0A1T4QE86"/>
<proteinExistence type="predicted"/>
<keyword evidence="1" id="KW-0472">Membrane</keyword>
<feature type="transmembrane region" description="Helical" evidence="1">
    <location>
        <begin position="75"/>
        <end position="94"/>
    </location>
</feature>
<keyword evidence="1" id="KW-0812">Transmembrane</keyword>
<feature type="transmembrane region" description="Helical" evidence="1">
    <location>
        <begin position="6"/>
        <end position="27"/>
    </location>
</feature>
<protein>
    <recommendedName>
        <fullName evidence="4">DUF4149 domain-containing protein</fullName>
    </recommendedName>
</protein>
<gene>
    <name evidence="2" type="ORF">BTE48_03450</name>
</gene>
<dbReference type="Proteomes" id="UP000191418">
    <property type="component" value="Unassembled WGS sequence"/>
</dbReference>
<dbReference type="EMBL" id="MTSM01000003">
    <property type="protein sequence ID" value="OPX56494.1"/>
    <property type="molecule type" value="Genomic_DNA"/>
</dbReference>
<reference evidence="2 3" key="1">
    <citation type="submission" date="2017-01" db="EMBL/GenBank/DDBJ databases">
        <title>Genome Sequencing of a Marine Spirillum, Oceanospirillum multiglobuliferum ATCC 33336, from Japan.</title>
        <authorList>
            <person name="Carney J.G."/>
            <person name="Trachtenberg A.M."/>
            <person name="Rheaume B.A."/>
            <person name="Linnane J.D."/>
            <person name="Pitts N.L."/>
            <person name="Mykles D.L."/>
            <person name="Maclea K.S."/>
        </authorList>
    </citation>
    <scope>NUCLEOTIDE SEQUENCE [LARGE SCALE GENOMIC DNA]</scope>
    <source>
        <strain evidence="2 3">ATCC 33336</strain>
    </source>
</reference>
<keyword evidence="1" id="KW-1133">Transmembrane helix</keyword>
<feature type="transmembrane region" description="Helical" evidence="1">
    <location>
        <begin position="48"/>
        <end position="69"/>
    </location>
</feature>
<evidence type="ECO:0000256" key="1">
    <source>
        <dbReference type="SAM" id="Phobius"/>
    </source>
</evidence>
<evidence type="ECO:0000313" key="2">
    <source>
        <dbReference type="EMBL" id="OPX56494.1"/>
    </source>
</evidence>
<feature type="transmembrane region" description="Helical" evidence="1">
    <location>
        <begin position="118"/>
        <end position="139"/>
    </location>
</feature>
<organism evidence="2 3">
    <name type="scientific">Oceanospirillum multiglobuliferum</name>
    <dbReference type="NCBI Taxonomy" id="64969"/>
    <lineage>
        <taxon>Bacteria</taxon>
        <taxon>Pseudomonadati</taxon>
        <taxon>Pseudomonadota</taxon>
        <taxon>Gammaproteobacteria</taxon>
        <taxon>Oceanospirillales</taxon>
        <taxon>Oceanospirillaceae</taxon>
        <taxon>Oceanospirillum</taxon>
    </lineage>
</organism>